<evidence type="ECO:0000256" key="8">
    <source>
        <dbReference type="ARBA" id="ARBA00023239"/>
    </source>
</evidence>
<name>A0AAV2TLY6_CALDB</name>
<evidence type="ECO:0000256" key="2">
    <source>
        <dbReference type="ARBA" id="ARBA00005003"/>
    </source>
</evidence>
<dbReference type="InterPro" id="IPR005857">
    <property type="entry name" value="Cysta_beta_synth"/>
</dbReference>
<dbReference type="PANTHER" id="PTHR10314">
    <property type="entry name" value="CYSTATHIONINE BETA-SYNTHASE"/>
    <property type="match status" value="1"/>
</dbReference>
<evidence type="ECO:0000313" key="13">
    <source>
        <dbReference type="Proteomes" id="UP001497525"/>
    </source>
</evidence>
<proteinExistence type="inferred from homology"/>
<accession>A0AAV2TLY6</accession>
<evidence type="ECO:0000313" key="12">
    <source>
        <dbReference type="EMBL" id="CAL5137476.1"/>
    </source>
</evidence>
<evidence type="ECO:0000256" key="10">
    <source>
        <dbReference type="ARBA" id="ARBA00047490"/>
    </source>
</evidence>
<evidence type="ECO:0000259" key="11">
    <source>
        <dbReference type="Pfam" id="PF00291"/>
    </source>
</evidence>
<dbReference type="GO" id="GO:0004122">
    <property type="term" value="F:cystathionine beta-synthase activity"/>
    <property type="evidence" value="ECO:0007669"/>
    <property type="project" value="UniProtKB-EC"/>
</dbReference>
<dbReference type="EC" id="4.2.1.22" evidence="4"/>
<dbReference type="Gene3D" id="3.40.50.1100">
    <property type="match status" value="2"/>
</dbReference>
<evidence type="ECO:0000256" key="7">
    <source>
        <dbReference type="ARBA" id="ARBA00023192"/>
    </source>
</evidence>
<evidence type="ECO:0000256" key="4">
    <source>
        <dbReference type="ARBA" id="ARBA00012041"/>
    </source>
</evidence>
<comment type="similarity">
    <text evidence="3">Belongs to the cysteine synthase/cystathionine beta-synthase family.</text>
</comment>
<gene>
    <name evidence="12" type="ORF">CDAUBV1_LOCUS11785</name>
</gene>
<dbReference type="PROSITE" id="PS00901">
    <property type="entry name" value="CYS_SYNTHASE"/>
    <property type="match status" value="1"/>
</dbReference>
<dbReference type="Proteomes" id="UP001497525">
    <property type="component" value="Unassembled WGS sequence"/>
</dbReference>
<keyword evidence="6" id="KW-0129">CBS domain</keyword>
<dbReference type="FunFam" id="3.40.50.1100:FF:000118">
    <property type="entry name" value="Related to CYS4-cystathionine beta-synthase"/>
    <property type="match status" value="1"/>
</dbReference>
<evidence type="ECO:0000256" key="5">
    <source>
        <dbReference type="ARBA" id="ARBA00022898"/>
    </source>
</evidence>
<evidence type="ECO:0000256" key="1">
    <source>
        <dbReference type="ARBA" id="ARBA00001933"/>
    </source>
</evidence>
<comment type="cofactor">
    <cofactor evidence="1">
        <name>pyridoxal 5'-phosphate</name>
        <dbReference type="ChEBI" id="CHEBI:597326"/>
    </cofactor>
</comment>
<comment type="catalytic activity">
    <reaction evidence="10">
        <text>L-homocysteine + L-serine = L,L-cystathionine + H2O</text>
        <dbReference type="Rhea" id="RHEA:10112"/>
        <dbReference type="ChEBI" id="CHEBI:15377"/>
        <dbReference type="ChEBI" id="CHEBI:33384"/>
        <dbReference type="ChEBI" id="CHEBI:58161"/>
        <dbReference type="ChEBI" id="CHEBI:58199"/>
        <dbReference type="EC" id="4.2.1.22"/>
    </reaction>
</comment>
<dbReference type="AlphaFoldDB" id="A0AAV2TLY6"/>
<keyword evidence="7" id="KW-0198">Cysteine biosynthesis</keyword>
<dbReference type="Gene3D" id="3.10.580.10">
    <property type="entry name" value="CBS-domain"/>
    <property type="match status" value="1"/>
</dbReference>
<evidence type="ECO:0000256" key="3">
    <source>
        <dbReference type="ARBA" id="ARBA00007103"/>
    </source>
</evidence>
<dbReference type="GO" id="GO:0006535">
    <property type="term" value="P:cysteine biosynthetic process from serine"/>
    <property type="evidence" value="ECO:0007669"/>
    <property type="project" value="InterPro"/>
</dbReference>
<dbReference type="SUPFAM" id="SSF53686">
    <property type="entry name" value="Tryptophan synthase beta subunit-like PLP-dependent enzymes"/>
    <property type="match status" value="1"/>
</dbReference>
<evidence type="ECO:0000256" key="6">
    <source>
        <dbReference type="ARBA" id="ARBA00023122"/>
    </source>
</evidence>
<dbReference type="CDD" id="cd01561">
    <property type="entry name" value="CBS_like"/>
    <property type="match status" value="1"/>
</dbReference>
<dbReference type="Pfam" id="PF00291">
    <property type="entry name" value="PALP"/>
    <property type="match status" value="1"/>
</dbReference>
<dbReference type="GO" id="GO:0005737">
    <property type="term" value="C:cytoplasm"/>
    <property type="evidence" value="ECO:0007669"/>
    <property type="project" value="InterPro"/>
</dbReference>
<feature type="domain" description="Tryptophan synthase beta chain-like PALP" evidence="11">
    <location>
        <begin position="45"/>
        <end position="344"/>
    </location>
</feature>
<keyword evidence="7" id="KW-0028">Amino-acid biosynthesis</keyword>
<dbReference type="NCBIfam" id="TIGR01137">
    <property type="entry name" value="cysta_beta"/>
    <property type="match status" value="1"/>
</dbReference>
<evidence type="ECO:0000256" key="9">
    <source>
        <dbReference type="ARBA" id="ARBA00026192"/>
    </source>
</evidence>
<dbReference type="GO" id="GO:0019343">
    <property type="term" value="P:cysteine biosynthetic process via cystathionine"/>
    <property type="evidence" value="ECO:0007669"/>
    <property type="project" value="InterPro"/>
</dbReference>
<protein>
    <recommendedName>
        <fullName evidence="9">Cystathionine beta-synthase</fullName>
        <ecNumber evidence="4">4.2.1.22</ecNumber>
    </recommendedName>
</protein>
<reference evidence="12" key="1">
    <citation type="submission" date="2024-06" db="EMBL/GenBank/DDBJ databases">
        <authorList>
            <person name="Liu X."/>
            <person name="Lenzi L."/>
            <person name="Haldenby T S."/>
            <person name="Uol C."/>
        </authorList>
    </citation>
    <scope>NUCLEOTIDE SEQUENCE</scope>
</reference>
<comment type="pathway">
    <text evidence="2">Amino-acid biosynthesis; L-cysteine biosynthesis; L-cysteine from L-homocysteine and L-serine: step 1/2.</text>
</comment>
<dbReference type="InterPro" id="IPR001216">
    <property type="entry name" value="P-phosphate_BS"/>
</dbReference>
<comment type="caution">
    <text evidence="12">The sequence shown here is derived from an EMBL/GenBank/DDBJ whole genome shotgun (WGS) entry which is preliminary data.</text>
</comment>
<dbReference type="EMBL" id="CAXLJL010000401">
    <property type="protein sequence ID" value="CAL5137476.1"/>
    <property type="molecule type" value="Genomic_DNA"/>
</dbReference>
<keyword evidence="8" id="KW-0456">Lyase</keyword>
<dbReference type="FunFam" id="3.40.50.1100:FF:000003">
    <property type="entry name" value="Cystathionine beta-synthase"/>
    <property type="match status" value="1"/>
</dbReference>
<sequence length="504" mass="55858">MESNCWHRPDLPSKCTYTNDTPLGNSPHKHLPFSLRPKIADGVLELFGHTPLVRLKKIPQSEGLECEILAKCEFLSAGGSVKDRIGRRMVEQAEKSGQLKPGDTLIEPTSGNTGIGIALTAAVKGYHCVIVMPEKMSKEKEHMLKALGAEIVRTRTSANYDEPDSHLRTAEALQRKIGQTAHILNQYTNPYNPIEHYDQTAEEIIHDCTEGIDNVKLSMVVAGTGTGGTITGLLRKLKQKVPSCKIVAADPVGSILAPNINDTVKTYHVEGIGYDFVPTVLDREGVDQWYKASDQESLLMARRLIKEEGLLCGGSSGTAMVVAIKAAREFHLGKDDRVVVILPDSIRNYMTKLLSDHWLYSVGMIDFPLGEHFRKNWILQPTLKLLNTIRKPLKMNEGTAIREAVARLKANDFEQAIITSNDEKVIVGVLDSSAVRLLLDGTVNPRDPVRMAANKNVRQIPHPASVELVGRALITEPYVIMWNLAVPWLITQDQFLKWTVSQSE</sequence>
<dbReference type="InterPro" id="IPR050214">
    <property type="entry name" value="Cys_Synth/Cystath_Beta-Synth"/>
</dbReference>
<keyword evidence="5" id="KW-0663">Pyridoxal phosphate</keyword>
<dbReference type="InterPro" id="IPR001926">
    <property type="entry name" value="TrpB-like_PALP"/>
</dbReference>
<dbReference type="InterPro" id="IPR046342">
    <property type="entry name" value="CBS_dom_sf"/>
</dbReference>
<organism evidence="12 13">
    <name type="scientific">Calicophoron daubneyi</name>
    <name type="common">Rumen fluke</name>
    <name type="synonym">Paramphistomum daubneyi</name>
    <dbReference type="NCBI Taxonomy" id="300641"/>
    <lineage>
        <taxon>Eukaryota</taxon>
        <taxon>Metazoa</taxon>
        <taxon>Spiralia</taxon>
        <taxon>Lophotrochozoa</taxon>
        <taxon>Platyhelminthes</taxon>
        <taxon>Trematoda</taxon>
        <taxon>Digenea</taxon>
        <taxon>Plagiorchiida</taxon>
        <taxon>Pronocephalata</taxon>
        <taxon>Paramphistomoidea</taxon>
        <taxon>Paramphistomidae</taxon>
        <taxon>Calicophoron</taxon>
    </lineage>
</organism>
<dbReference type="InterPro" id="IPR036052">
    <property type="entry name" value="TrpB-like_PALP_sf"/>
</dbReference>